<dbReference type="Proteomes" id="UP000291822">
    <property type="component" value="Unassembled WGS sequence"/>
</dbReference>
<feature type="compositionally biased region" description="Basic and acidic residues" evidence="1">
    <location>
        <begin position="107"/>
        <end position="116"/>
    </location>
</feature>
<protein>
    <submittedName>
        <fullName evidence="2">Uncharacterized protein</fullName>
    </submittedName>
</protein>
<dbReference type="EMBL" id="SJTG01000001">
    <property type="protein sequence ID" value="TCI12828.1"/>
    <property type="molecule type" value="Genomic_DNA"/>
</dbReference>
<dbReference type="RefSeq" id="WP_131150392.1">
    <property type="nucleotide sequence ID" value="NZ_SJTG01000001.1"/>
</dbReference>
<organism evidence="2 3">
    <name type="scientific">Dyella soli</name>
    <dbReference type="NCBI Taxonomy" id="522319"/>
    <lineage>
        <taxon>Bacteria</taxon>
        <taxon>Pseudomonadati</taxon>
        <taxon>Pseudomonadota</taxon>
        <taxon>Gammaproteobacteria</taxon>
        <taxon>Lysobacterales</taxon>
        <taxon>Rhodanobacteraceae</taxon>
        <taxon>Dyella</taxon>
    </lineage>
</organism>
<proteinExistence type="predicted"/>
<reference evidence="2 3" key="1">
    <citation type="submission" date="2019-02" db="EMBL/GenBank/DDBJ databases">
        <title>Dyella amyloliquefaciens sp. nov., isolated from forest soil.</title>
        <authorList>
            <person name="Gao Z.-H."/>
            <person name="Qiu L.-H."/>
        </authorList>
    </citation>
    <scope>NUCLEOTIDE SEQUENCE [LARGE SCALE GENOMIC DNA]</scope>
    <source>
        <strain evidence="2 3">KACC 12747</strain>
    </source>
</reference>
<evidence type="ECO:0000313" key="3">
    <source>
        <dbReference type="Proteomes" id="UP000291822"/>
    </source>
</evidence>
<dbReference type="AlphaFoldDB" id="A0A4R0Z0E5"/>
<name>A0A4R0Z0E5_9GAMM</name>
<gene>
    <name evidence="2" type="ORF">EZM97_05740</name>
</gene>
<evidence type="ECO:0000313" key="2">
    <source>
        <dbReference type="EMBL" id="TCI12828.1"/>
    </source>
</evidence>
<comment type="caution">
    <text evidence="2">The sequence shown here is derived from an EMBL/GenBank/DDBJ whole genome shotgun (WGS) entry which is preliminary data.</text>
</comment>
<evidence type="ECO:0000256" key="1">
    <source>
        <dbReference type="SAM" id="MobiDB-lite"/>
    </source>
</evidence>
<accession>A0A4R0Z0E5</accession>
<sequence length="317" mass="35691">MHLDVAYSLEWKDYITAEEAYELFWSAHIKDKRAFQCPEDVCDGQVTCANMDKPEQSLKVQPYFKAYSHSPACPILLAEQSRDQAAEGGDPTAEGLGEDVFQLSRPASHDARDKGEPAGSGFRIGQGTSPARNRTRGPVRRQLFTVRSLVTRWVKHRQSDTDTRATVSVGEAEGVPYNTLFESIYPNRKAPILVRPRVYWGKAWVTAMNNGDYRIAFHSGIELQDDAGAPLAHEKPAIFVDKSSLESYRTQRLLEPQLREAAEGKKPVLAFVYATPKVRTTQHPTKGDRIFINFDASNLDMLCLHPMAFFEELKRDS</sequence>
<keyword evidence="3" id="KW-1185">Reference proteome</keyword>
<feature type="region of interest" description="Disordered" evidence="1">
    <location>
        <begin position="107"/>
        <end position="138"/>
    </location>
</feature>